<name>A0A0H5RDK7_9EUKA</name>
<reference evidence="1" key="1">
    <citation type="submission" date="2015-04" db="EMBL/GenBank/DDBJ databases">
        <title>The genome sequence of the plant pathogenic Rhizarian Plasmodiophora brassicae reveals insights in its biotrophic life cycle and the origin of chitin synthesis.</title>
        <authorList>
            <person name="Schwelm A."/>
            <person name="Fogelqvist J."/>
            <person name="Knaust A."/>
            <person name="Julke S."/>
            <person name="Lilja T."/>
            <person name="Dhandapani V."/>
            <person name="Bonilla-Rosso G."/>
            <person name="Karlsson M."/>
            <person name="Shevchenko A."/>
            <person name="Choi S.R."/>
            <person name="Kim H.G."/>
            <person name="Park J.Y."/>
            <person name="Lim Y.P."/>
            <person name="Ludwig-Muller J."/>
            <person name="Dixelius C."/>
        </authorList>
    </citation>
    <scope>NUCLEOTIDE SEQUENCE</scope>
    <source>
        <tissue evidence="1">Potato root galls</tissue>
    </source>
</reference>
<proteinExistence type="predicted"/>
<sequence>MQFHDLVSPLRYADSLKPLTARFSEVPSGESPSLICGSRDFSTPIDDNDPSILLSCRIICGFFSSFQSPLSLNTLFQVSLEQFLSQLYMSPISVERPSLFW</sequence>
<evidence type="ECO:0000313" key="1">
    <source>
        <dbReference type="EMBL" id="CRZ06639.1"/>
    </source>
</evidence>
<accession>A0A0H5RDK7</accession>
<dbReference type="EMBL" id="HACM01006197">
    <property type="protein sequence ID" value="CRZ06639.1"/>
    <property type="molecule type" value="Transcribed_RNA"/>
</dbReference>
<protein>
    <submittedName>
        <fullName evidence="1">Uncharacterized protein</fullName>
    </submittedName>
</protein>
<organism evidence="1">
    <name type="scientific">Spongospora subterranea</name>
    <dbReference type="NCBI Taxonomy" id="70186"/>
    <lineage>
        <taxon>Eukaryota</taxon>
        <taxon>Sar</taxon>
        <taxon>Rhizaria</taxon>
        <taxon>Endomyxa</taxon>
        <taxon>Phytomyxea</taxon>
        <taxon>Plasmodiophorida</taxon>
        <taxon>Plasmodiophoridae</taxon>
        <taxon>Spongospora</taxon>
    </lineage>
</organism>
<dbReference type="AlphaFoldDB" id="A0A0H5RDK7"/>